<comment type="caution">
    <text evidence="1">The sequence shown here is derived from an EMBL/GenBank/DDBJ whole genome shotgun (WGS) entry which is preliminary data.</text>
</comment>
<accession>A0A8S0X825</accession>
<gene>
    <name evidence="1" type="ORF">METHB2_260019</name>
</gene>
<name>A0A8S0X825_9GAMM</name>
<keyword evidence="2" id="KW-1185">Reference proteome</keyword>
<dbReference type="EMBL" id="CADCXN010000054">
    <property type="protein sequence ID" value="CAA9890640.1"/>
    <property type="molecule type" value="Genomic_DNA"/>
</dbReference>
<evidence type="ECO:0000313" key="2">
    <source>
        <dbReference type="Proteomes" id="UP000494216"/>
    </source>
</evidence>
<organism evidence="1 2">
    <name type="scientific">Candidatus Methylobacter favarea</name>
    <dbReference type="NCBI Taxonomy" id="2707345"/>
    <lineage>
        <taxon>Bacteria</taxon>
        <taxon>Pseudomonadati</taxon>
        <taxon>Pseudomonadota</taxon>
        <taxon>Gammaproteobacteria</taxon>
        <taxon>Methylococcales</taxon>
        <taxon>Methylococcaceae</taxon>
        <taxon>Methylobacter</taxon>
    </lineage>
</organism>
<dbReference type="AlphaFoldDB" id="A0A8S0X825"/>
<protein>
    <submittedName>
        <fullName evidence="1">Uncharacterized protein</fullName>
    </submittedName>
</protein>
<sequence length="49" mass="5248">MVPPQSHGLALVDWAGPRFLLRLPEGGVAAGLAGYFDFYKGRGLHPALK</sequence>
<dbReference type="Proteomes" id="UP000494216">
    <property type="component" value="Unassembled WGS sequence"/>
</dbReference>
<reference evidence="1 2" key="1">
    <citation type="submission" date="2020-02" db="EMBL/GenBank/DDBJ databases">
        <authorList>
            <person name="Hogendoorn C."/>
        </authorList>
    </citation>
    <scope>NUCLEOTIDE SEQUENCE [LARGE SCALE GENOMIC DNA]</scope>
    <source>
        <strain evidence="1">METHB21</strain>
    </source>
</reference>
<evidence type="ECO:0000313" key="1">
    <source>
        <dbReference type="EMBL" id="CAA9890640.1"/>
    </source>
</evidence>
<proteinExistence type="predicted"/>